<dbReference type="STRING" id="642780.SAMN04488570_0533"/>
<protein>
    <submittedName>
        <fullName evidence="1">Uncharacterized protein</fullName>
    </submittedName>
</protein>
<reference evidence="2" key="1">
    <citation type="submission" date="2016-10" db="EMBL/GenBank/DDBJ databases">
        <authorList>
            <person name="Varghese N."/>
            <person name="Submissions S."/>
        </authorList>
    </citation>
    <scope>NUCLEOTIDE SEQUENCE [LARGE SCALE GENOMIC DNA]</scope>
    <source>
        <strain evidence="2">DSM 22127</strain>
    </source>
</reference>
<dbReference type="OrthoDB" id="3788165at2"/>
<sequence length="128" mass="12891">MKKTLTLVVAAGIAALVAVGAGVWLVVGGGDAEASDRGSCGQATYTLSAEREDGGVDVGLELQSAAPGESWTVALAQGGTVLVEGQRTTDEDAELDVDSFVPDAADDLELVATLAPEQGDDCTARVTL</sequence>
<dbReference type="AlphaFoldDB" id="A0A1H1MB91"/>
<name>A0A1H1MB91_9ACTN</name>
<evidence type="ECO:0000313" key="1">
    <source>
        <dbReference type="EMBL" id="SDR84104.1"/>
    </source>
</evidence>
<dbReference type="EMBL" id="LT629757">
    <property type="protein sequence ID" value="SDR84104.1"/>
    <property type="molecule type" value="Genomic_DNA"/>
</dbReference>
<keyword evidence="2" id="KW-1185">Reference proteome</keyword>
<dbReference type="RefSeq" id="WP_091725711.1">
    <property type="nucleotide sequence ID" value="NZ_LT629757.1"/>
</dbReference>
<proteinExistence type="predicted"/>
<accession>A0A1H1MB91</accession>
<gene>
    <name evidence="1" type="ORF">SAMN04488570_0533</name>
</gene>
<dbReference type="Proteomes" id="UP000198859">
    <property type="component" value="Chromosome I"/>
</dbReference>
<organism evidence="1 2">
    <name type="scientific">Nocardioides scoriae</name>
    <dbReference type="NCBI Taxonomy" id="642780"/>
    <lineage>
        <taxon>Bacteria</taxon>
        <taxon>Bacillati</taxon>
        <taxon>Actinomycetota</taxon>
        <taxon>Actinomycetes</taxon>
        <taxon>Propionibacteriales</taxon>
        <taxon>Nocardioidaceae</taxon>
        <taxon>Nocardioides</taxon>
    </lineage>
</organism>
<evidence type="ECO:0000313" key="2">
    <source>
        <dbReference type="Proteomes" id="UP000198859"/>
    </source>
</evidence>